<accession>A0A392V5L6</accession>
<proteinExistence type="predicted"/>
<dbReference type="EMBL" id="LXQA011050685">
    <property type="protein sequence ID" value="MCI82742.1"/>
    <property type="molecule type" value="Genomic_DNA"/>
</dbReference>
<comment type="caution">
    <text evidence="2">The sequence shown here is derived from an EMBL/GenBank/DDBJ whole genome shotgun (WGS) entry which is preliminary data.</text>
</comment>
<reference evidence="2 3" key="1">
    <citation type="journal article" date="2018" name="Front. Plant Sci.">
        <title>Red Clover (Trifolium pratense) and Zigzag Clover (T. medium) - A Picture of Genomic Similarities and Differences.</title>
        <authorList>
            <person name="Dluhosova J."/>
            <person name="Istvanek J."/>
            <person name="Nedelnik J."/>
            <person name="Repkova J."/>
        </authorList>
    </citation>
    <scope>NUCLEOTIDE SEQUENCE [LARGE SCALE GENOMIC DNA]</scope>
    <source>
        <strain evidence="3">cv. 10/8</strain>
        <tissue evidence="2">Leaf</tissue>
    </source>
</reference>
<dbReference type="AlphaFoldDB" id="A0A392V5L6"/>
<evidence type="ECO:0000313" key="3">
    <source>
        <dbReference type="Proteomes" id="UP000265520"/>
    </source>
</evidence>
<keyword evidence="3" id="KW-1185">Reference proteome</keyword>
<feature type="non-terminal residue" evidence="2">
    <location>
        <position position="1"/>
    </location>
</feature>
<feature type="non-terminal residue" evidence="2">
    <location>
        <position position="73"/>
    </location>
</feature>
<name>A0A392V5L6_9FABA</name>
<evidence type="ECO:0000313" key="2">
    <source>
        <dbReference type="EMBL" id="MCI82742.1"/>
    </source>
</evidence>
<organism evidence="2 3">
    <name type="scientific">Trifolium medium</name>
    <dbReference type="NCBI Taxonomy" id="97028"/>
    <lineage>
        <taxon>Eukaryota</taxon>
        <taxon>Viridiplantae</taxon>
        <taxon>Streptophyta</taxon>
        <taxon>Embryophyta</taxon>
        <taxon>Tracheophyta</taxon>
        <taxon>Spermatophyta</taxon>
        <taxon>Magnoliopsida</taxon>
        <taxon>eudicotyledons</taxon>
        <taxon>Gunneridae</taxon>
        <taxon>Pentapetalae</taxon>
        <taxon>rosids</taxon>
        <taxon>fabids</taxon>
        <taxon>Fabales</taxon>
        <taxon>Fabaceae</taxon>
        <taxon>Papilionoideae</taxon>
        <taxon>50 kb inversion clade</taxon>
        <taxon>NPAAA clade</taxon>
        <taxon>Hologalegina</taxon>
        <taxon>IRL clade</taxon>
        <taxon>Trifolieae</taxon>
        <taxon>Trifolium</taxon>
    </lineage>
</organism>
<protein>
    <submittedName>
        <fullName evidence="2">Uncharacterized protein</fullName>
    </submittedName>
</protein>
<sequence length="73" mass="7915">TQSQQDPLLASGDAIVPFTVIADSDSDEQSDLERLKRVQSLCQPNNGTLPPPLQPTTATSDDDEDDFETVRAI</sequence>
<dbReference type="Proteomes" id="UP000265520">
    <property type="component" value="Unassembled WGS sequence"/>
</dbReference>
<evidence type="ECO:0000256" key="1">
    <source>
        <dbReference type="SAM" id="MobiDB-lite"/>
    </source>
</evidence>
<feature type="region of interest" description="Disordered" evidence="1">
    <location>
        <begin position="41"/>
        <end position="73"/>
    </location>
</feature>